<dbReference type="EMBL" id="JASGBI010000001">
    <property type="protein sequence ID" value="MDI9238702.1"/>
    <property type="molecule type" value="Genomic_DNA"/>
</dbReference>
<evidence type="ECO:0000256" key="8">
    <source>
        <dbReference type="ARBA" id="ARBA00022842"/>
    </source>
</evidence>
<reference evidence="13 14" key="1">
    <citation type="submission" date="2023-05" db="EMBL/GenBank/DDBJ databases">
        <title>Lysobacter sp. strain LF1 Genome sequencing and assembly.</title>
        <authorList>
            <person name="Jung Y."/>
        </authorList>
    </citation>
    <scope>NUCLEOTIDE SEQUENCE [LARGE SCALE GENOMIC DNA]</scope>
    <source>
        <strain evidence="13 14">LF1</strain>
    </source>
</reference>
<dbReference type="Proteomes" id="UP001321580">
    <property type="component" value="Unassembled WGS sequence"/>
</dbReference>
<evidence type="ECO:0000256" key="9">
    <source>
        <dbReference type="ARBA" id="ARBA00023098"/>
    </source>
</evidence>
<gene>
    <name evidence="13" type="primary">yegS</name>
    <name evidence="13" type="ORF">QLQ15_07210</name>
</gene>
<dbReference type="InterPro" id="IPR005218">
    <property type="entry name" value="Diacylglycerol/lipid_kinase"/>
</dbReference>
<comment type="cofactor">
    <cofactor evidence="1">
        <name>Mg(2+)</name>
        <dbReference type="ChEBI" id="CHEBI:18420"/>
    </cofactor>
</comment>
<dbReference type="Gene3D" id="2.60.200.40">
    <property type="match status" value="1"/>
</dbReference>
<dbReference type="PROSITE" id="PS50146">
    <property type="entry name" value="DAGK"/>
    <property type="match status" value="1"/>
</dbReference>
<keyword evidence="9" id="KW-0443">Lipid metabolism</keyword>
<dbReference type="InterPro" id="IPR017438">
    <property type="entry name" value="ATP-NAD_kinase_N"/>
</dbReference>
<dbReference type="InterPro" id="IPR001206">
    <property type="entry name" value="Diacylglycerol_kinase_cat_dom"/>
</dbReference>
<accession>A0ABT6XEX2</accession>
<dbReference type="NCBIfam" id="TIGR00147">
    <property type="entry name" value="YegS/Rv2252/BmrU family lipid kinase"/>
    <property type="match status" value="1"/>
</dbReference>
<keyword evidence="2" id="KW-0444">Lipid biosynthesis</keyword>
<dbReference type="Pfam" id="PF00781">
    <property type="entry name" value="DAGK_cat"/>
    <property type="match status" value="1"/>
</dbReference>
<name>A0ABT6XEX2_9GAMM</name>
<dbReference type="GO" id="GO:0016301">
    <property type="term" value="F:kinase activity"/>
    <property type="evidence" value="ECO:0007669"/>
    <property type="project" value="UniProtKB-KW"/>
</dbReference>
<dbReference type="RefSeq" id="WP_283212150.1">
    <property type="nucleotide sequence ID" value="NZ_JASGBI010000001.1"/>
</dbReference>
<dbReference type="Gene3D" id="3.40.50.10330">
    <property type="entry name" value="Probable inorganic polyphosphate/atp-NAD kinase, domain 1"/>
    <property type="match status" value="1"/>
</dbReference>
<organism evidence="13 14">
    <name type="scientific">Lysobacter stagni</name>
    <dbReference type="NCBI Taxonomy" id="3045172"/>
    <lineage>
        <taxon>Bacteria</taxon>
        <taxon>Pseudomonadati</taxon>
        <taxon>Pseudomonadota</taxon>
        <taxon>Gammaproteobacteria</taxon>
        <taxon>Lysobacterales</taxon>
        <taxon>Lysobacteraceae</taxon>
        <taxon>Lysobacter</taxon>
    </lineage>
</organism>
<dbReference type="SUPFAM" id="SSF111331">
    <property type="entry name" value="NAD kinase/diacylglycerol kinase-like"/>
    <property type="match status" value="1"/>
</dbReference>
<protein>
    <submittedName>
        <fullName evidence="13">Lipid kinase YegS</fullName>
        <ecNumber evidence="13">2.7.1.-</ecNumber>
    </submittedName>
</protein>
<keyword evidence="3 13" id="KW-0808">Transferase</keyword>
<evidence type="ECO:0000313" key="14">
    <source>
        <dbReference type="Proteomes" id="UP001321580"/>
    </source>
</evidence>
<evidence type="ECO:0000256" key="6">
    <source>
        <dbReference type="ARBA" id="ARBA00022777"/>
    </source>
</evidence>
<dbReference type="EC" id="2.7.1.-" evidence="13"/>
<keyword evidence="11" id="KW-1208">Phospholipid metabolism</keyword>
<keyword evidence="8" id="KW-0460">Magnesium</keyword>
<dbReference type="Pfam" id="PF19279">
    <property type="entry name" value="YegS_C"/>
    <property type="match status" value="1"/>
</dbReference>
<dbReference type="SMART" id="SM00046">
    <property type="entry name" value="DAGKc"/>
    <property type="match status" value="1"/>
</dbReference>
<evidence type="ECO:0000313" key="13">
    <source>
        <dbReference type="EMBL" id="MDI9238702.1"/>
    </source>
</evidence>
<dbReference type="PANTHER" id="PTHR12358">
    <property type="entry name" value="SPHINGOSINE KINASE"/>
    <property type="match status" value="1"/>
</dbReference>
<dbReference type="InterPro" id="IPR016064">
    <property type="entry name" value="NAD/diacylglycerol_kinase_sf"/>
</dbReference>
<evidence type="ECO:0000256" key="3">
    <source>
        <dbReference type="ARBA" id="ARBA00022679"/>
    </source>
</evidence>
<evidence type="ECO:0000256" key="7">
    <source>
        <dbReference type="ARBA" id="ARBA00022840"/>
    </source>
</evidence>
<dbReference type="PANTHER" id="PTHR12358:SF106">
    <property type="entry name" value="LIPID KINASE YEGS"/>
    <property type="match status" value="1"/>
</dbReference>
<keyword evidence="14" id="KW-1185">Reference proteome</keyword>
<evidence type="ECO:0000256" key="2">
    <source>
        <dbReference type="ARBA" id="ARBA00022516"/>
    </source>
</evidence>
<keyword evidence="6 13" id="KW-0418">Kinase</keyword>
<sequence length="309" mass="32051">MANPHWRLVLNGKSAGDDAVREAVTALRETGIVLDVRVTWERGDAQRIVGEAVEAGVACVIAGGGDGTLGDVAAALAGHDAAADALPSLGLIPLGTANDFAVAAGIPPGPLEALQSVRDWPATPMDLLRVDVEGARHWCANLISGGFGTEVTVETDEGLKRLLGGLAYLVTGIARVGRVEPTVARVLGDGFARDGAFLALGIGNGRQAGGGRVLCPDAFIDDGLLDVTVIPELSGEVATGVATLLREGRRAALEQVAERARLREVRVEAPEPITLNLDGEPLRARWFQIACVPGRLRMHLPSGSPLLGG</sequence>
<feature type="domain" description="DAGKc" evidence="12">
    <location>
        <begin position="1"/>
        <end position="134"/>
    </location>
</feature>
<evidence type="ECO:0000256" key="4">
    <source>
        <dbReference type="ARBA" id="ARBA00022723"/>
    </source>
</evidence>
<dbReference type="InterPro" id="IPR045540">
    <property type="entry name" value="YegS/DAGK_C"/>
</dbReference>
<keyword evidence="7" id="KW-0067">ATP-binding</keyword>
<keyword evidence="4" id="KW-0479">Metal-binding</keyword>
<dbReference type="NCBIfam" id="NF009602">
    <property type="entry name" value="PRK13054.1"/>
    <property type="match status" value="1"/>
</dbReference>
<evidence type="ECO:0000256" key="5">
    <source>
        <dbReference type="ARBA" id="ARBA00022741"/>
    </source>
</evidence>
<comment type="caution">
    <text evidence="13">The sequence shown here is derived from an EMBL/GenBank/DDBJ whole genome shotgun (WGS) entry which is preliminary data.</text>
</comment>
<dbReference type="InterPro" id="IPR050187">
    <property type="entry name" value="Lipid_Phosphate_FormReg"/>
</dbReference>
<proteinExistence type="predicted"/>
<evidence type="ECO:0000256" key="1">
    <source>
        <dbReference type="ARBA" id="ARBA00001946"/>
    </source>
</evidence>
<keyword evidence="5" id="KW-0547">Nucleotide-binding</keyword>
<evidence type="ECO:0000259" key="12">
    <source>
        <dbReference type="PROSITE" id="PS50146"/>
    </source>
</evidence>
<evidence type="ECO:0000256" key="11">
    <source>
        <dbReference type="ARBA" id="ARBA00023264"/>
    </source>
</evidence>
<keyword evidence="10" id="KW-0594">Phospholipid biosynthesis</keyword>
<evidence type="ECO:0000256" key="10">
    <source>
        <dbReference type="ARBA" id="ARBA00023209"/>
    </source>
</evidence>